<dbReference type="InterPro" id="IPR002345">
    <property type="entry name" value="Lipocalin"/>
</dbReference>
<keyword evidence="3" id="KW-0813">Transport</keyword>
<dbReference type="GeneID" id="106730832"/>
<gene>
    <name evidence="8" type="primary">LOC106730832</name>
</gene>
<sequence length="211" mass="23410">MQILFLTLVFGVLCAAHGPPLGRDHSRFPRPEPSVSDWRTIYLAASNPEKISENGPFHTFMRNVELDDENGIITLTFFVKSDGECVEKNSPWNKERRWCLHHTFHGQHGTSSAVTTAGAPGDALTLIACLPFKTYAGTNEFKVIQASENVLIASNINVDEEGMQTTLTGVFAKGDDIEDELFETFKEVTIGKEIPEENILKLISLDDCPDL</sequence>
<dbReference type="Proteomes" id="UP000694856">
    <property type="component" value="Chromosome X"/>
</dbReference>
<proteinExistence type="inferred from homology"/>
<dbReference type="AlphaFoldDB" id="A0A8B8SMT6"/>
<comment type="similarity">
    <text evidence="2">Belongs to the calycin superfamily. Lipocalin family.</text>
</comment>
<feature type="domain" description="Lipocalin/cytosolic fatty-acid binding" evidence="6">
    <location>
        <begin position="38"/>
        <end position="91"/>
    </location>
</feature>
<feature type="signal peptide" evidence="5">
    <location>
        <begin position="1"/>
        <end position="16"/>
    </location>
</feature>
<keyword evidence="5" id="KW-0732">Signal</keyword>
<dbReference type="PANTHER" id="PTHR11430">
    <property type="entry name" value="LIPOCALIN"/>
    <property type="match status" value="1"/>
</dbReference>
<reference evidence="8" key="1">
    <citation type="submission" date="2025-08" db="UniProtKB">
        <authorList>
            <consortium name="RefSeq"/>
        </authorList>
    </citation>
    <scope>IDENTIFICATION</scope>
    <source>
        <tissue evidence="8">Ear skin</tissue>
    </source>
</reference>
<name>A0A8B8SMT6_CAMFR</name>
<dbReference type="InterPro" id="IPR002448">
    <property type="entry name" value="OBP-like"/>
</dbReference>
<feature type="domain" description="Lipocalin/cytosolic fatty-acid binding" evidence="6">
    <location>
        <begin position="134"/>
        <end position="202"/>
    </location>
</feature>
<feature type="chain" id="PRO_5034326411" evidence="5">
    <location>
        <begin position="17"/>
        <end position="211"/>
    </location>
</feature>
<dbReference type="Pfam" id="PF00061">
    <property type="entry name" value="Lipocalin"/>
    <property type="match status" value="2"/>
</dbReference>
<dbReference type="PRINTS" id="PR01173">
    <property type="entry name" value="ODORANTBNDNG"/>
</dbReference>
<evidence type="ECO:0000259" key="6">
    <source>
        <dbReference type="Pfam" id="PF00061"/>
    </source>
</evidence>
<keyword evidence="4" id="KW-0964">Secreted</keyword>
<dbReference type="PANTHER" id="PTHR11430:SF65">
    <property type="entry name" value="ODORANT-BINDING PROTEIN 1A-RELATED"/>
    <property type="match status" value="1"/>
</dbReference>
<evidence type="ECO:0000313" key="8">
    <source>
        <dbReference type="RefSeq" id="XP_032331518.1"/>
    </source>
</evidence>
<dbReference type="Gene3D" id="2.40.128.20">
    <property type="match status" value="1"/>
</dbReference>
<evidence type="ECO:0000256" key="3">
    <source>
        <dbReference type="ARBA" id="ARBA00022448"/>
    </source>
</evidence>
<dbReference type="GO" id="GO:0005549">
    <property type="term" value="F:odorant binding"/>
    <property type="evidence" value="ECO:0007669"/>
    <property type="project" value="TreeGrafter"/>
</dbReference>
<keyword evidence="7" id="KW-1185">Reference proteome</keyword>
<evidence type="ECO:0000256" key="4">
    <source>
        <dbReference type="ARBA" id="ARBA00022525"/>
    </source>
</evidence>
<dbReference type="SUPFAM" id="SSF50814">
    <property type="entry name" value="Lipocalins"/>
    <property type="match status" value="1"/>
</dbReference>
<dbReference type="RefSeq" id="XP_032331518.1">
    <property type="nucleotide sequence ID" value="XM_032475627.1"/>
</dbReference>
<dbReference type="InterPro" id="IPR000566">
    <property type="entry name" value="Lipocln_cytosolic_FA-bd_dom"/>
</dbReference>
<evidence type="ECO:0000256" key="2">
    <source>
        <dbReference type="ARBA" id="ARBA00006889"/>
    </source>
</evidence>
<accession>A0A8B8SMT6</accession>
<comment type="subcellular location">
    <subcellularLocation>
        <location evidence="1">Secreted</location>
    </subcellularLocation>
</comment>
<dbReference type="GO" id="GO:0036094">
    <property type="term" value="F:small molecule binding"/>
    <property type="evidence" value="ECO:0007669"/>
    <property type="project" value="InterPro"/>
</dbReference>
<evidence type="ECO:0000256" key="5">
    <source>
        <dbReference type="SAM" id="SignalP"/>
    </source>
</evidence>
<organism evidence="7 8">
    <name type="scientific">Camelus ferus</name>
    <name type="common">Wild bactrian camel</name>
    <name type="synonym">Camelus bactrianus ferus</name>
    <dbReference type="NCBI Taxonomy" id="419612"/>
    <lineage>
        <taxon>Eukaryota</taxon>
        <taxon>Metazoa</taxon>
        <taxon>Chordata</taxon>
        <taxon>Craniata</taxon>
        <taxon>Vertebrata</taxon>
        <taxon>Euteleostomi</taxon>
        <taxon>Mammalia</taxon>
        <taxon>Eutheria</taxon>
        <taxon>Laurasiatheria</taxon>
        <taxon>Artiodactyla</taxon>
        <taxon>Tylopoda</taxon>
        <taxon>Camelidae</taxon>
        <taxon>Camelus</taxon>
    </lineage>
</organism>
<dbReference type="InterPro" id="IPR012674">
    <property type="entry name" value="Calycin"/>
</dbReference>
<evidence type="ECO:0000256" key="1">
    <source>
        <dbReference type="ARBA" id="ARBA00004613"/>
    </source>
</evidence>
<dbReference type="KEGG" id="cfr:106730832"/>
<evidence type="ECO:0000313" key="7">
    <source>
        <dbReference type="Proteomes" id="UP000694856"/>
    </source>
</evidence>
<dbReference type="GO" id="GO:0005615">
    <property type="term" value="C:extracellular space"/>
    <property type="evidence" value="ECO:0007669"/>
    <property type="project" value="TreeGrafter"/>
</dbReference>
<protein>
    <submittedName>
        <fullName evidence="8">Odorant-binding protein</fullName>
    </submittedName>
</protein>